<accession>A0A1V0BI23</accession>
<keyword evidence="1" id="KW-0812">Transmembrane</keyword>
<dbReference type="RefSeq" id="WP_054066041.1">
    <property type="nucleotide sequence ID" value="NZ_CP020121.1"/>
</dbReference>
<evidence type="ECO:0000256" key="1">
    <source>
        <dbReference type="SAM" id="Phobius"/>
    </source>
</evidence>
<dbReference type="GeneID" id="83040879"/>
<gene>
    <name evidence="2" type="ORF">B5M06_16360</name>
</gene>
<name>A0A1V0BI23_9BURK</name>
<dbReference type="Pfam" id="PF19953">
    <property type="entry name" value="EACC1"/>
    <property type="match status" value="1"/>
</dbReference>
<evidence type="ECO:0000313" key="3">
    <source>
        <dbReference type="Proteomes" id="UP000242792"/>
    </source>
</evidence>
<dbReference type="Proteomes" id="UP000242792">
    <property type="component" value="Chromosome"/>
</dbReference>
<protein>
    <submittedName>
        <fullName evidence="2">Uncharacterized protein</fullName>
    </submittedName>
</protein>
<keyword evidence="1" id="KW-0472">Membrane</keyword>
<dbReference type="AlphaFoldDB" id="A0A1V0BI23"/>
<organism evidence="2 3">
    <name type="scientific">Comamonas kerstersii</name>
    <dbReference type="NCBI Taxonomy" id="225992"/>
    <lineage>
        <taxon>Bacteria</taxon>
        <taxon>Pseudomonadati</taxon>
        <taxon>Pseudomonadota</taxon>
        <taxon>Betaproteobacteria</taxon>
        <taxon>Burkholderiales</taxon>
        <taxon>Comamonadaceae</taxon>
        <taxon>Comamonas</taxon>
    </lineage>
</organism>
<feature type="transmembrane region" description="Helical" evidence="1">
    <location>
        <begin position="46"/>
        <end position="67"/>
    </location>
</feature>
<dbReference type="OrthoDB" id="9154617at2"/>
<dbReference type="InterPro" id="IPR045428">
    <property type="entry name" value="EACC1"/>
</dbReference>
<evidence type="ECO:0000313" key="2">
    <source>
        <dbReference type="EMBL" id="AQZ99580.1"/>
    </source>
</evidence>
<reference evidence="2 3" key="1">
    <citation type="submission" date="2017-03" db="EMBL/GenBank/DDBJ databases">
        <title>Rapid Whole Genome Sequencing of Comamonas kerstersii Causing Continuous ambulatory Peritoneal Dialysis-Associated Peritonitis.</title>
        <authorList>
            <person name="Zheng B."/>
        </authorList>
    </citation>
    <scope>NUCLEOTIDE SEQUENCE [LARGE SCALE GENOMIC DNA]</scope>
    <source>
        <strain evidence="2 3">8943</strain>
    </source>
</reference>
<proteinExistence type="predicted"/>
<keyword evidence="1" id="KW-1133">Transmembrane helix</keyword>
<dbReference type="EMBL" id="CP020121">
    <property type="protein sequence ID" value="AQZ99580.1"/>
    <property type="molecule type" value="Genomic_DNA"/>
</dbReference>
<sequence>MKSLPVHLFKDSFGPFVQLLNEHGVKYQMPQVRAGVPMASSGVLEIMQAVGSAAMWGALATVVVAFINSRRGRKVIITTKENTVVHVEGLSMAELEHVLEHAKNLTAIDPGKSTAETDDDGSGRI</sequence>
<dbReference type="KEGG" id="cke:B5M06_16360"/>